<feature type="signal peptide" evidence="1">
    <location>
        <begin position="1"/>
        <end position="24"/>
    </location>
</feature>
<proteinExistence type="predicted"/>
<name>A0A087UJ63_STEMI</name>
<evidence type="ECO:0000313" key="2">
    <source>
        <dbReference type="EMBL" id="KFM77402.1"/>
    </source>
</evidence>
<gene>
    <name evidence="2" type="ORF">X975_22567</name>
</gene>
<dbReference type="AlphaFoldDB" id="A0A087UJ63"/>
<evidence type="ECO:0000313" key="3">
    <source>
        <dbReference type="Proteomes" id="UP000054359"/>
    </source>
</evidence>
<keyword evidence="3" id="KW-1185">Reference proteome</keyword>
<sequence>MLLKTKVSLTCLLLLLTTVNELHGHFMMKAIMHGAAMGMMMRPRLLPVPIPIPQGMISNVLSGIRNMYQEQQQQQQIIVVQQPKRTQPKIIFIQAQNECCNDW</sequence>
<feature type="non-terminal residue" evidence="2">
    <location>
        <position position="103"/>
    </location>
</feature>
<evidence type="ECO:0000256" key="1">
    <source>
        <dbReference type="SAM" id="SignalP"/>
    </source>
</evidence>
<keyword evidence="1" id="KW-0732">Signal</keyword>
<dbReference type="EMBL" id="KK120048">
    <property type="protein sequence ID" value="KFM77402.1"/>
    <property type="molecule type" value="Genomic_DNA"/>
</dbReference>
<protein>
    <submittedName>
        <fullName evidence="2">Uncharacterized protein</fullName>
    </submittedName>
</protein>
<organism evidence="2 3">
    <name type="scientific">Stegodyphus mimosarum</name>
    <name type="common">African social velvet spider</name>
    <dbReference type="NCBI Taxonomy" id="407821"/>
    <lineage>
        <taxon>Eukaryota</taxon>
        <taxon>Metazoa</taxon>
        <taxon>Ecdysozoa</taxon>
        <taxon>Arthropoda</taxon>
        <taxon>Chelicerata</taxon>
        <taxon>Arachnida</taxon>
        <taxon>Araneae</taxon>
        <taxon>Araneomorphae</taxon>
        <taxon>Entelegynae</taxon>
        <taxon>Eresoidea</taxon>
        <taxon>Eresidae</taxon>
        <taxon>Stegodyphus</taxon>
    </lineage>
</organism>
<accession>A0A087UJ63</accession>
<feature type="chain" id="PRO_5001830568" evidence="1">
    <location>
        <begin position="25"/>
        <end position="103"/>
    </location>
</feature>
<reference evidence="2 3" key="1">
    <citation type="submission" date="2013-11" db="EMBL/GenBank/DDBJ databases">
        <title>Genome sequencing of Stegodyphus mimosarum.</title>
        <authorList>
            <person name="Bechsgaard J."/>
        </authorList>
    </citation>
    <scope>NUCLEOTIDE SEQUENCE [LARGE SCALE GENOMIC DNA]</scope>
</reference>
<dbReference type="OMA" id="NECCNDW"/>
<dbReference type="Proteomes" id="UP000054359">
    <property type="component" value="Unassembled WGS sequence"/>
</dbReference>